<dbReference type="SUPFAM" id="SSF53850">
    <property type="entry name" value="Periplasmic binding protein-like II"/>
    <property type="match status" value="1"/>
</dbReference>
<comment type="similarity">
    <text evidence="1">Belongs to the UPF0065 (bug) family.</text>
</comment>
<name>A0A4R3LTH1_9HYPH</name>
<comment type="caution">
    <text evidence="3">The sequence shown here is derived from an EMBL/GenBank/DDBJ whole genome shotgun (WGS) entry which is preliminary data.</text>
</comment>
<keyword evidence="3" id="KW-0675">Receptor</keyword>
<dbReference type="Gene3D" id="3.40.190.10">
    <property type="entry name" value="Periplasmic binding protein-like II"/>
    <property type="match status" value="1"/>
</dbReference>
<evidence type="ECO:0000313" key="4">
    <source>
        <dbReference type="Proteomes" id="UP000294664"/>
    </source>
</evidence>
<dbReference type="InterPro" id="IPR005064">
    <property type="entry name" value="BUG"/>
</dbReference>
<dbReference type="PANTHER" id="PTHR42928:SF5">
    <property type="entry name" value="BLR1237 PROTEIN"/>
    <property type="match status" value="1"/>
</dbReference>
<evidence type="ECO:0000313" key="3">
    <source>
        <dbReference type="EMBL" id="TCT03850.1"/>
    </source>
</evidence>
<dbReference type="Proteomes" id="UP000294664">
    <property type="component" value="Unassembled WGS sequence"/>
</dbReference>
<dbReference type="Pfam" id="PF03401">
    <property type="entry name" value="TctC"/>
    <property type="match status" value="1"/>
</dbReference>
<keyword evidence="4" id="KW-1185">Reference proteome</keyword>
<dbReference type="Gene3D" id="3.40.190.150">
    <property type="entry name" value="Bordetella uptake gene, domain 1"/>
    <property type="match status" value="1"/>
</dbReference>
<dbReference type="PANTHER" id="PTHR42928">
    <property type="entry name" value="TRICARBOXYLATE-BINDING PROTEIN"/>
    <property type="match status" value="1"/>
</dbReference>
<dbReference type="AlphaFoldDB" id="A0A4R3LTH1"/>
<keyword evidence="2" id="KW-0732">Signal</keyword>
<feature type="chain" id="PRO_5020607072" evidence="2">
    <location>
        <begin position="23"/>
        <end position="322"/>
    </location>
</feature>
<reference evidence="3 4" key="1">
    <citation type="submission" date="2019-03" db="EMBL/GenBank/DDBJ databases">
        <title>Genomic Encyclopedia of Type Strains, Phase IV (KMG-IV): sequencing the most valuable type-strain genomes for metagenomic binning, comparative biology and taxonomic classification.</title>
        <authorList>
            <person name="Goeker M."/>
        </authorList>
    </citation>
    <scope>NUCLEOTIDE SEQUENCE [LARGE SCALE GENOMIC DNA]</scope>
    <source>
        <strain evidence="3 4">DSM 9035</strain>
    </source>
</reference>
<dbReference type="PIRSF" id="PIRSF017082">
    <property type="entry name" value="YflP"/>
    <property type="match status" value="1"/>
</dbReference>
<evidence type="ECO:0000256" key="1">
    <source>
        <dbReference type="ARBA" id="ARBA00006987"/>
    </source>
</evidence>
<organism evidence="3 4">
    <name type="scientific">Aquabacter spiritensis</name>
    <dbReference type="NCBI Taxonomy" id="933073"/>
    <lineage>
        <taxon>Bacteria</taxon>
        <taxon>Pseudomonadati</taxon>
        <taxon>Pseudomonadota</taxon>
        <taxon>Alphaproteobacteria</taxon>
        <taxon>Hyphomicrobiales</taxon>
        <taxon>Xanthobacteraceae</taxon>
        <taxon>Aquabacter</taxon>
    </lineage>
</organism>
<feature type="signal peptide" evidence="2">
    <location>
        <begin position="1"/>
        <end position="22"/>
    </location>
</feature>
<proteinExistence type="inferred from homology"/>
<accession>A0A4R3LTH1</accession>
<dbReference type="InterPro" id="IPR042100">
    <property type="entry name" value="Bug_dom1"/>
</dbReference>
<dbReference type="EMBL" id="SMAI01000008">
    <property type="protein sequence ID" value="TCT03850.1"/>
    <property type="molecule type" value="Genomic_DNA"/>
</dbReference>
<sequence>MVRFILALFAAALPFALSGAQAAPYPERPIRVLVPYPPGGTTDVMARAMQDPLSRLLGQPVVVENRAGAAGAIAAREVAKATPDGYTLLFSNDGPSVIAPLLQKQAGYDAMTSFTPISLVATQPMILVVNGDLPVDDLEGFVAYAKRQEKPLLYAHAGTGSSGHLSTELLAQTAGIQLSAVPYKGSSVTTLGVMNGEVQVLLTTSTPTMLDYIRAGKLKLMGMSTTTPDRLPPGTPLISDMFAGFKQENWFGLVGPAGLSPDITQKLNAAIRDVVAQPEVKRIFLAAGFIPMTGSPAELQATIVASSKLWQSVIAERGIAAD</sequence>
<dbReference type="CDD" id="cd07012">
    <property type="entry name" value="PBP2_Bug_TTT"/>
    <property type="match status" value="1"/>
</dbReference>
<dbReference type="RefSeq" id="WP_165933758.1">
    <property type="nucleotide sequence ID" value="NZ_SMAI01000008.1"/>
</dbReference>
<gene>
    <name evidence="3" type="ORF">EDC64_10815</name>
</gene>
<evidence type="ECO:0000256" key="2">
    <source>
        <dbReference type="SAM" id="SignalP"/>
    </source>
</evidence>
<protein>
    <submittedName>
        <fullName evidence="3">Tripartite-type tricarboxylate transporter receptor subunit TctC</fullName>
    </submittedName>
</protein>